<organism evidence="2 3">
    <name type="scientific">Candidatus Sulfuritelmatomonas gaucii</name>
    <dbReference type="NCBI Taxonomy" id="2043161"/>
    <lineage>
        <taxon>Bacteria</taxon>
        <taxon>Pseudomonadati</taxon>
        <taxon>Acidobacteriota</taxon>
        <taxon>Terriglobia</taxon>
        <taxon>Terriglobales</taxon>
        <taxon>Acidobacteriaceae</taxon>
        <taxon>Candidatus Sulfuritelmatomonas</taxon>
    </lineage>
</organism>
<dbReference type="Gene3D" id="3.90.420.10">
    <property type="entry name" value="Oxidoreductase, molybdopterin-binding domain"/>
    <property type="match status" value="1"/>
</dbReference>
<dbReference type="EMBL" id="OKRB01000108">
    <property type="protein sequence ID" value="SPE25448.1"/>
    <property type="molecule type" value="Genomic_DNA"/>
</dbReference>
<dbReference type="Pfam" id="PF00174">
    <property type="entry name" value="Oxidored_molyb"/>
    <property type="match status" value="1"/>
</dbReference>
<gene>
    <name evidence="2" type="ORF">SBA5_50037</name>
</gene>
<evidence type="ECO:0000259" key="1">
    <source>
        <dbReference type="Pfam" id="PF00174"/>
    </source>
</evidence>
<feature type="domain" description="Oxidoreductase molybdopterin-binding" evidence="1">
    <location>
        <begin position="46"/>
        <end position="156"/>
    </location>
</feature>
<dbReference type="Proteomes" id="UP000239735">
    <property type="component" value="Unassembled WGS sequence"/>
</dbReference>
<dbReference type="InterPro" id="IPR036374">
    <property type="entry name" value="OxRdtase_Mopterin-bd_sf"/>
</dbReference>
<name>A0A2N9LQD2_9BACT</name>
<reference evidence="3" key="1">
    <citation type="submission" date="2018-02" db="EMBL/GenBank/DDBJ databases">
        <authorList>
            <person name="Hausmann B."/>
        </authorList>
    </citation>
    <scope>NUCLEOTIDE SEQUENCE [LARGE SCALE GENOMIC DNA]</scope>
    <source>
        <strain evidence="3">Peat soil MAG SbA5</strain>
    </source>
</reference>
<evidence type="ECO:0000313" key="2">
    <source>
        <dbReference type="EMBL" id="SPE25448.1"/>
    </source>
</evidence>
<accession>A0A2N9LQD2</accession>
<dbReference type="InterPro" id="IPR000572">
    <property type="entry name" value="OxRdtase_Mopterin-bd_dom"/>
</dbReference>
<evidence type="ECO:0000313" key="3">
    <source>
        <dbReference type="Proteomes" id="UP000239735"/>
    </source>
</evidence>
<dbReference type="SUPFAM" id="SSF56524">
    <property type="entry name" value="Oxidoreductase molybdopterin-binding domain"/>
    <property type="match status" value="1"/>
</dbReference>
<protein>
    <recommendedName>
        <fullName evidence="1">Oxidoreductase molybdopterin-binding domain-containing protein</fullName>
    </recommendedName>
</protein>
<proteinExistence type="predicted"/>
<dbReference type="OrthoDB" id="129599at2"/>
<dbReference type="AlphaFoldDB" id="A0A2N9LQD2"/>
<sequence length="160" mass="17017">MNMSNCMGMMHGAMDHGNAAPIPPGVLRVAFGDKSTDWTAAQLAAMPQTTVTVNNEHTKATETYTGVPLMDLLTQLGVPAVPHGKDMLLYLVAVGSDGYEAVYAVAEVNPSLHDATVIVADTENGKPLTADGPLKLIDTREKRPARWVRNLAAIHVLSGE</sequence>